<dbReference type="EMBL" id="CH476732">
    <property type="protein sequence ID" value="EIE75557.1"/>
    <property type="molecule type" value="Genomic_DNA"/>
</dbReference>
<dbReference type="AlphaFoldDB" id="I1BH77"/>
<protein>
    <submittedName>
        <fullName evidence="1">Uncharacterized protein</fullName>
    </submittedName>
</protein>
<dbReference type="GeneID" id="93607233"/>
<dbReference type="Proteomes" id="UP000009138">
    <property type="component" value="Unassembled WGS sequence"/>
</dbReference>
<gene>
    <name evidence="1" type="ORF">RO3G_00261</name>
</gene>
<dbReference type="InParanoid" id="I1BH77"/>
<sequence length="237" mass="26586">MSSNNNNNTIYTLATIHEALTPSSLDGVMQLATGVIIKVDSAAWKECLAEINEACAYGWRILNSNKQKRDLTAEEAKARNISLCFSQQYCCHRAGTYSRSQNCCKESIFLGFCSAHPVTMAQTASVPTYWSYFSINNLLSSFRNVIYMSLAKIFMEVNSYFINSFPKHIRVLCSTFVILELQLQLMPITKRSVQNMLVNTRVQVSILHAGLQNAGHDVEKGHLAVSNSDQHHQSPIR</sequence>
<proteinExistence type="predicted"/>
<name>I1BH77_RHIO9</name>
<evidence type="ECO:0000313" key="2">
    <source>
        <dbReference type="Proteomes" id="UP000009138"/>
    </source>
</evidence>
<dbReference type="STRING" id="246409.I1BH77"/>
<evidence type="ECO:0000313" key="1">
    <source>
        <dbReference type="EMBL" id="EIE75557.1"/>
    </source>
</evidence>
<accession>I1BH77</accession>
<reference evidence="1 2" key="1">
    <citation type="journal article" date="2009" name="PLoS Genet.">
        <title>Genomic analysis of the basal lineage fungus Rhizopus oryzae reveals a whole-genome duplication.</title>
        <authorList>
            <person name="Ma L.-J."/>
            <person name="Ibrahim A.S."/>
            <person name="Skory C."/>
            <person name="Grabherr M.G."/>
            <person name="Burger G."/>
            <person name="Butler M."/>
            <person name="Elias M."/>
            <person name="Idnurm A."/>
            <person name="Lang B.F."/>
            <person name="Sone T."/>
            <person name="Abe A."/>
            <person name="Calvo S.E."/>
            <person name="Corrochano L.M."/>
            <person name="Engels R."/>
            <person name="Fu J."/>
            <person name="Hansberg W."/>
            <person name="Kim J.-M."/>
            <person name="Kodira C.D."/>
            <person name="Koehrsen M.J."/>
            <person name="Liu B."/>
            <person name="Miranda-Saavedra D."/>
            <person name="O'Leary S."/>
            <person name="Ortiz-Castellanos L."/>
            <person name="Poulter R."/>
            <person name="Rodriguez-Romero J."/>
            <person name="Ruiz-Herrera J."/>
            <person name="Shen Y.-Q."/>
            <person name="Zeng Q."/>
            <person name="Galagan J."/>
            <person name="Birren B.W."/>
            <person name="Cuomo C.A."/>
            <person name="Wickes B.L."/>
        </authorList>
    </citation>
    <scope>NUCLEOTIDE SEQUENCE [LARGE SCALE GENOMIC DNA]</scope>
    <source>
        <strain evidence="2">RA 99-880 / ATCC MYA-4621 / FGSC 9543 / NRRL 43880</strain>
    </source>
</reference>
<dbReference type="VEuPathDB" id="FungiDB:RO3G_00261"/>
<dbReference type="RefSeq" id="XP_067510953.1">
    <property type="nucleotide sequence ID" value="XM_067654852.1"/>
</dbReference>
<organism evidence="1 2">
    <name type="scientific">Rhizopus delemar (strain RA 99-880 / ATCC MYA-4621 / FGSC 9543 / NRRL 43880)</name>
    <name type="common">Mucormycosis agent</name>
    <name type="synonym">Rhizopus arrhizus var. delemar</name>
    <dbReference type="NCBI Taxonomy" id="246409"/>
    <lineage>
        <taxon>Eukaryota</taxon>
        <taxon>Fungi</taxon>
        <taxon>Fungi incertae sedis</taxon>
        <taxon>Mucoromycota</taxon>
        <taxon>Mucoromycotina</taxon>
        <taxon>Mucoromycetes</taxon>
        <taxon>Mucorales</taxon>
        <taxon>Mucorineae</taxon>
        <taxon>Rhizopodaceae</taxon>
        <taxon>Rhizopus</taxon>
    </lineage>
</organism>
<keyword evidence="2" id="KW-1185">Reference proteome</keyword>
<dbReference type="OrthoDB" id="2270010at2759"/>